<reference evidence="1 2" key="1">
    <citation type="submission" date="2024-03" db="EMBL/GenBank/DDBJ databases">
        <title>The genome assembly and annotation of the cricket Gryllus longicercus Weissman &amp; Gray.</title>
        <authorList>
            <person name="Szrajer S."/>
            <person name="Gray D."/>
            <person name="Ylla G."/>
        </authorList>
    </citation>
    <scope>NUCLEOTIDE SEQUENCE [LARGE SCALE GENOMIC DNA]</scope>
    <source>
        <strain evidence="1">DAG 2021-001</strain>
        <tissue evidence="1">Whole body minus gut</tissue>
    </source>
</reference>
<dbReference type="AlphaFoldDB" id="A0AAN9Z1G9"/>
<organism evidence="1 2">
    <name type="scientific">Gryllus longicercus</name>
    <dbReference type="NCBI Taxonomy" id="2509291"/>
    <lineage>
        <taxon>Eukaryota</taxon>
        <taxon>Metazoa</taxon>
        <taxon>Ecdysozoa</taxon>
        <taxon>Arthropoda</taxon>
        <taxon>Hexapoda</taxon>
        <taxon>Insecta</taxon>
        <taxon>Pterygota</taxon>
        <taxon>Neoptera</taxon>
        <taxon>Polyneoptera</taxon>
        <taxon>Orthoptera</taxon>
        <taxon>Ensifera</taxon>
        <taxon>Gryllidea</taxon>
        <taxon>Grylloidea</taxon>
        <taxon>Gryllidae</taxon>
        <taxon>Gryllinae</taxon>
        <taxon>Gryllus</taxon>
    </lineage>
</organism>
<sequence>MGADVLTMDLTGLFDEEEDAFAEYRLALTTQFVSEEAAVASSSSSSPSSTAVCVSQATAPRLIQDPACPVFLYTPPKETDIWAAIAQRAESSQITKHWDDFPKGVAFEITSAKKIVSERFGSENYAVVLNDKFCTFLPTRFTSFINEMGVDEFLKSRPHTIYFGKNPTNKAFVLLIYPFEQLKQRKT</sequence>
<name>A0AAN9Z1G9_9ORTH</name>
<protein>
    <submittedName>
        <fullName evidence="1">Uncharacterized protein</fullName>
    </submittedName>
</protein>
<evidence type="ECO:0000313" key="2">
    <source>
        <dbReference type="Proteomes" id="UP001378592"/>
    </source>
</evidence>
<evidence type="ECO:0000313" key="1">
    <source>
        <dbReference type="EMBL" id="KAK7864448.1"/>
    </source>
</evidence>
<gene>
    <name evidence="1" type="ORF">R5R35_011686</name>
</gene>
<comment type="caution">
    <text evidence="1">The sequence shown here is derived from an EMBL/GenBank/DDBJ whole genome shotgun (WGS) entry which is preliminary data.</text>
</comment>
<keyword evidence="2" id="KW-1185">Reference proteome</keyword>
<proteinExistence type="predicted"/>
<dbReference type="Proteomes" id="UP001378592">
    <property type="component" value="Unassembled WGS sequence"/>
</dbReference>
<dbReference type="EMBL" id="JAZDUA010000202">
    <property type="protein sequence ID" value="KAK7864448.1"/>
    <property type="molecule type" value="Genomic_DNA"/>
</dbReference>
<accession>A0AAN9Z1G9</accession>